<keyword evidence="2" id="KW-1185">Reference proteome</keyword>
<dbReference type="AlphaFoldDB" id="A0A6I7D5R5"/>
<evidence type="ECO:0000313" key="1">
    <source>
        <dbReference type="EMBL" id="QHN09623.1"/>
    </source>
</evidence>
<sequence length="274" mass="32406">MMYLEKINIMPQGMYSTLANHISDTDLSINRDSVLSMKNSSHEFIGVKCLESKTMEMLDEPIYMDMSKDISCVSNSYEIFYDKIADGYFSNKSLFIKSEKENPFFDLDKKEQESIFSYLKNKGFDTNKLINKELLKNVIDSSINEPIEDNIYEPIYEPIYETMNQDCLLKEKLELVDDLSKIIYKNNKVNGKFKDNLIKIIINVSLDELFSSCEKYEEQYEIQDYFLINRFIYRFIEDFNKSNNHKIKVNEDLKRRLNAFILLESLKLKNNNII</sequence>
<protein>
    <submittedName>
        <fullName evidence="1">Uncharacterized protein</fullName>
    </submittedName>
</protein>
<evidence type="ECO:0000313" key="2">
    <source>
        <dbReference type="Proteomes" id="UP000464700"/>
    </source>
</evidence>
<dbReference type="Proteomes" id="UP000464700">
    <property type="component" value="Chromosome"/>
</dbReference>
<organism evidence="1 2">
    <name type="scientific">Proteus columbae</name>
    <dbReference type="NCBI Taxonomy" id="1987580"/>
    <lineage>
        <taxon>Bacteria</taxon>
        <taxon>Pseudomonadati</taxon>
        <taxon>Pseudomonadota</taxon>
        <taxon>Gammaproteobacteria</taxon>
        <taxon>Enterobacterales</taxon>
        <taxon>Morganellaceae</taxon>
        <taxon>Proteus</taxon>
    </lineage>
</organism>
<proteinExistence type="predicted"/>
<dbReference type="KEGG" id="pcol:F1325_03710"/>
<gene>
    <name evidence="1" type="ORF">F1325_03710</name>
</gene>
<reference evidence="1 2" key="1">
    <citation type="submission" date="2019-09" db="EMBL/GenBank/DDBJ databases">
        <title>Emergence of a chromosome-mediated tetracycline resistance gene in Proteus strain.</title>
        <authorList>
            <person name="He D."/>
            <person name="Wang L."/>
        </authorList>
    </citation>
    <scope>NUCLEOTIDE SEQUENCE [LARGE SCALE GENOMIC DNA]</scope>
    <source>
        <strain evidence="1 2">T60</strain>
    </source>
</reference>
<accession>A0A6I7D5R5</accession>
<dbReference type="EMBL" id="CP043925">
    <property type="protein sequence ID" value="QHN09623.1"/>
    <property type="molecule type" value="Genomic_DNA"/>
</dbReference>
<name>A0A6I7D5R5_9GAMM</name>
<dbReference type="RefSeq" id="WP_160230004.1">
    <property type="nucleotide sequence ID" value="NZ_CP043925.1"/>
</dbReference>